<protein>
    <submittedName>
        <fullName evidence="4">WYL domain-containing protein</fullName>
    </submittedName>
</protein>
<organism evidence="4 5">
    <name type="scientific">Lactobacillus delbrueckii subsp. delbrueckii</name>
    <dbReference type="NCBI Taxonomy" id="83684"/>
    <lineage>
        <taxon>Bacteria</taxon>
        <taxon>Bacillati</taxon>
        <taxon>Bacillota</taxon>
        <taxon>Bacilli</taxon>
        <taxon>Lactobacillales</taxon>
        <taxon>Lactobacillaceae</taxon>
        <taxon>Lactobacillus</taxon>
    </lineage>
</organism>
<dbReference type="Gene3D" id="1.10.10.10">
    <property type="entry name" value="Winged helix-like DNA-binding domain superfamily/Winged helix DNA-binding domain"/>
    <property type="match status" value="1"/>
</dbReference>
<dbReference type="AlphaFoldDB" id="A0AAU9QYK7"/>
<feature type="domain" description="HTH deoR-type" evidence="3">
    <location>
        <begin position="3"/>
        <end position="58"/>
    </location>
</feature>
<dbReference type="Pfam" id="PF08279">
    <property type="entry name" value="HTH_11"/>
    <property type="match status" value="1"/>
</dbReference>
<reference evidence="4" key="1">
    <citation type="submission" date="2022-02" db="EMBL/GenBank/DDBJ databases">
        <authorList>
            <person name="Deutsch MARIE S."/>
        </authorList>
    </citation>
    <scope>NUCLEOTIDE SEQUENCE</scope>
    <source>
        <strain evidence="4">CIRM-BIA865</strain>
    </source>
</reference>
<proteinExistence type="predicted"/>
<dbReference type="Pfam" id="PF13280">
    <property type="entry name" value="WYL"/>
    <property type="match status" value="1"/>
</dbReference>
<dbReference type="InterPro" id="IPR036390">
    <property type="entry name" value="WH_DNA-bd_sf"/>
</dbReference>
<dbReference type="GO" id="GO:0003700">
    <property type="term" value="F:DNA-binding transcription factor activity"/>
    <property type="evidence" value="ECO:0007669"/>
    <property type="project" value="InterPro"/>
</dbReference>
<dbReference type="PANTHER" id="PTHR34580">
    <property type="match status" value="1"/>
</dbReference>
<keyword evidence="2" id="KW-0804">Transcription</keyword>
<sequence>MKKSERLNQELIFLSDKKRFNLQDLMDNFQISKRTALRDIASLEELGLALYAEAGRAGGYSLIQEDLLTKIYFNSDEVAAIFFALKAMEQLKETPFNESFQMISQKPLKNLAASRQQQALASQAAVSFFNTPAVHHNPYLRLLMESILHDSLVRANFKGQQVLLQPCQLFFRDGNWLFAAYDLVGQAFWNYRCDQLQDCTEQAAVPNKLSLAELKQKQLEFEHDNSGQEFKILLNHRGQEHFLKNLYPNMQLEHEGGTTYLTGSYTPRTFEYLIDYLLTFGLNAKIITPEELRRSFKERLAVILDQYS</sequence>
<evidence type="ECO:0000313" key="4">
    <source>
        <dbReference type="EMBL" id="CAH1705307.1"/>
    </source>
</evidence>
<dbReference type="InterPro" id="IPR026881">
    <property type="entry name" value="WYL_dom"/>
</dbReference>
<dbReference type="PANTHER" id="PTHR34580:SF9">
    <property type="entry name" value="SLL5097 PROTEIN"/>
    <property type="match status" value="1"/>
</dbReference>
<dbReference type="Proteomes" id="UP001295440">
    <property type="component" value="Chromosome"/>
</dbReference>
<accession>A0AAU9QYK7</accession>
<dbReference type="InterPro" id="IPR001034">
    <property type="entry name" value="DeoR_HTH"/>
</dbReference>
<dbReference type="InterPro" id="IPR036388">
    <property type="entry name" value="WH-like_DNA-bd_sf"/>
</dbReference>
<gene>
    <name evidence="4" type="ORF">LDD865_0143</name>
</gene>
<dbReference type="PROSITE" id="PS51000">
    <property type="entry name" value="HTH_DEOR_2"/>
    <property type="match status" value="1"/>
</dbReference>
<evidence type="ECO:0000313" key="5">
    <source>
        <dbReference type="Proteomes" id="UP001295440"/>
    </source>
</evidence>
<dbReference type="EMBL" id="OV915080">
    <property type="protein sequence ID" value="CAH1705307.1"/>
    <property type="molecule type" value="Genomic_DNA"/>
</dbReference>
<keyword evidence="1" id="KW-0805">Transcription regulation</keyword>
<evidence type="ECO:0000259" key="3">
    <source>
        <dbReference type="PROSITE" id="PS51000"/>
    </source>
</evidence>
<name>A0AAU9QYK7_9LACO</name>
<dbReference type="InterPro" id="IPR013196">
    <property type="entry name" value="HTH_11"/>
</dbReference>
<evidence type="ECO:0000256" key="2">
    <source>
        <dbReference type="ARBA" id="ARBA00023163"/>
    </source>
</evidence>
<dbReference type="SUPFAM" id="SSF46785">
    <property type="entry name" value="Winged helix' DNA-binding domain"/>
    <property type="match status" value="1"/>
</dbReference>
<evidence type="ECO:0000256" key="1">
    <source>
        <dbReference type="ARBA" id="ARBA00023015"/>
    </source>
</evidence>
<dbReference type="InterPro" id="IPR051534">
    <property type="entry name" value="CBASS_pafABC_assoc_protein"/>
</dbReference>
<dbReference type="RefSeq" id="WP_260368848.1">
    <property type="nucleotide sequence ID" value="NZ_OV915080.1"/>
</dbReference>